<gene>
    <name evidence="2" type="ORF">FISHEDRAFT_68422</name>
</gene>
<organism evidence="2 3">
    <name type="scientific">Fistulina hepatica ATCC 64428</name>
    <dbReference type="NCBI Taxonomy" id="1128425"/>
    <lineage>
        <taxon>Eukaryota</taxon>
        <taxon>Fungi</taxon>
        <taxon>Dikarya</taxon>
        <taxon>Basidiomycota</taxon>
        <taxon>Agaricomycotina</taxon>
        <taxon>Agaricomycetes</taxon>
        <taxon>Agaricomycetidae</taxon>
        <taxon>Agaricales</taxon>
        <taxon>Fistulinaceae</taxon>
        <taxon>Fistulina</taxon>
    </lineage>
</organism>
<feature type="region of interest" description="Disordered" evidence="1">
    <location>
        <begin position="97"/>
        <end position="145"/>
    </location>
</feature>
<reference evidence="2 3" key="1">
    <citation type="journal article" date="2015" name="Fungal Genet. Biol.">
        <title>Evolution of novel wood decay mechanisms in Agaricales revealed by the genome sequences of Fistulina hepatica and Cylindrobasidium torrendii.</title>
        <authorList>
            <person name="Floudas D."/>
            <person name="Held B.W."/>
            <person name="Riley R."/>
            <person name="Nagy L.G."/>
            <person name="Koehler G."/>
            <person name="Ransdell A.S."/>
            <person name="Younus H."/>
            <person name="Chow J."/>
            <person name="Chiniquy J."/>
            <person name="Lipzen A."/>
            <person name="Tritt A."/>
            <person name="Sun H."/>
            <person name="Haridas S."/>
            <person name="LaButti K."/>
            <person name="Ohm R.A."/>
            <person name="Kues U."/>
            <person name="Blanchette R.A."/>
            <person name="Grigoriev I.V."/>
            <person name="Minto R.E."/>
            <person name="Hibbett D.S."/>
        </authorList>
    </citation>
    <scope>NUCLEOTIDE SEQUENCE [LARGE SCALE GENOMIC DNA]</scope>
    <source>
        <strain evidence="2 3">ATCC 64428</strain>
    </source>
</reference>
<name>A0A0D7AQN9_9AGAR</name>
<evidence type="ECO:0000313" key="2">
    <source>
        <dbReference type="EMBL" id="KIY53852.1"/>
    </source>
</evidence>
<feature type="compositionally biased region" description="Low complexity" evidence="1">
    <location>
        <begin position="97"/>
        <end position="114"/>
    </location>
</feature>
<accession>A0A0D7AQN9</accession>
<feature type="compositionally biased region" description="Low complexity" evidence="1">
    <location>
        <begin position="122"/>
        <end position="145"/>
    </location>
</feature>
<evidence type="ECO:0000256" key="1">
    <source>
        <dbReference type="SAM" id="MobiDB-lite"/>
    </source>
</evidence>
<dbReference type="EMBL" id="KN881583">
    <property type="protein sequence ID" value="KIY53852.1"/>
    <property type="molecule type" value="Genomic_DNA"/>
</dbReference>
<evidence type="ECO:0000313" key="3">
    <source>
        <dbReference type="Proteomes" id="UP000054144"/>
    </source>
</evidence>
<dbReference type="AlphaFoldDB" id="A0A0D7AQN9"/>
<dbReference type="Proteomes" id="UP000054144">
    <property type="component" value="Unassembled WGS sequence"/>
</dbReference>
<proteinExistence type="predicted"/>
<keyword evidence="3" id="KW-1185">Reference proteome</keyword>
<protein>
    <submittedName>
        <fullName evidence="2">Uncharacterized protein</fullName>
    </submittedName>
</protein>
<sequence>MALEDPQSWLRNMQHPQISSIAQWIRGISRHSFNVRQYRMAQMDDEEVLYEFYRRRVRMEDYEAVKVLFKDTMKVLHETEEGRVEIKLGNSRFEQAAAEDAKRQAALKVDSSSRPSKKRRSSATSSGSPHNPSLSLLSLRRASQP</sequence>